<protein>
    <submittedName>
        <fullName evidence="1">Uncharacterized protein</fullName>
    </submittedName>
</protein>
<gene>
    <name evidence="1" type="ORF">VEx25_A1521</name>
</gene>
<accession>A0ABM9X009</accession>
<dbReference type="EMBL" id="DS267808">
    <property type="protein sequence ID" value="EDN58957.1"/>
    <property type="molecule type" value="Genomic_DNA"/>
</dbReference>
<reference evidence="2" key="1">
    <citation type="submission" date="2006-10" db="EMBL/GenBank/DDBJ databases">
        <authorList>
            <person name="Heidelberg J."/>
            <person name="Sebastian Y."/>
        </authorList>
    </citation>
    <scope>NUCLEOTIDE SEQUENCE [LARGE SCALE GENOMIC DNA]</scope>
    <source>
        <strain evidence="2">EX25</strain>
    </source>
</reference>
<proteinExistence type="predicted"/>
<evidence type="ECO:0000313" key="1">
    <source>
        <dbReference type="EMBL" id="EDN58957.1"/>
    </source>
</evidence>
<evidence type="ECO:0000313" key="2">
    <source>
        <dbReference type="Proteomes" id="UP000242664"/>
    </source>
</evidence>
<name>A0ABM9X009_VIBAE</name>
<organism evidence="1 2">
    <name type="scientific">Vibrio antiquarius (strain Ex25)</name>
    <dbReference type="NCBI Taxonomy" id="150340"/>
    <lineage>
        <taxon>Bacteria</taxon>
        <taxon>Pseudomonadati</taxon>
        <taxon>Pseudomonadota</taxon>
        <taxon>Gammaproteobacteria</taxon>
        <taxon>Vibrionales</taxon>
        <taxon>Vibrionaceae</taxon>
        <taxon>Vibrio</taxon>
        <taxon>Vibrio diabolicus subgroup</taxon>
    </lineage>
</organism>
<sequence length="46" mass="5107">MGSWEVSSVFDVAIIAITKPVNNKNKTTVHLFRELDLSACFLGQIL</sequence>
<dbReference type="Proteomes" id="UP000242664">
    <property type="component" value="Unassembled WGS sequence"/>
</dbReference>
<keyword evidence="2" id="KW-1185">Reference proteome</keyword>